<dbReference type="Pfam" id="PF01393">
    <property type="entry name" value="Chromo_shadow"/>
    <property type="match status" value="1"/>
</dbReference>
<sequence length="104" mass="12675">TNQSRFANPACLAFKTSRDMRTRSQKQPVNQLSSAHEVKNTWNEHDVEWSYSVIDHMEFDESTEKYYVFLKWPNGQVSEHDREEVYRRCPQQMLRFYERHIKFV</sequence>
<evidence type="ECO:0000313" key="5">
    <source>
        <dbReference type="EMBL" id="RTE68236.1"/>
    </source>
</evidence>
<evidence type="ECO:0000256" key="1">
    <source>
        <dbReference type="ARBA" id="ARBA00004123"/>
    </source>
</evidence>
<comment type="caution">
    <text evidence="5">The sequence shown here is derived from an EMBL/GenBank/DDBJ whole genome shotgun (WGS) entry which is preliminary data.</text>
</comment>
<dbReference type="Gene3D" id="2.40.50.40">
    <property type="match status" value="1"/>
</dbReference>
<feature type="domain" description="Chromo shadow" evidence="4">
    <location>
        <begin position="39"/>
        <end position="104"/>
    </location>
</feature>
<comment type="subcellular location">
    <subcellularLocation>
        <location evidence="1">Nucleus</location>
    </subcellularLocation>
</comment>
<dbReference type="AlphaFoldDB" id="A0A430KXP3"/>
<name>A0A430KXP3_9HYPO</name>
<keyword evidence="6" id="KW-1185">Reference proteome</keyword>
<organism evidence="5 6">
    <name type="scientific">Fusarium euwallaceae</name>
    <dbReference type="NCBI Taxonomy" id="1147111"/>
    <lineage>
        <taxon>Eukaryota</taxon>
        <taxon>Fungi</taxon>
        <taxon>Dikarya</taxon>
        <taxon>Ascomycota</taxon>
        <taxon>Pezizomycotina</taxon>
        <taxon>Sordariomycetes</taxon>
        <taxon>Hypocreomycetidae</taxon>
        <taxon>Hypocreales</taxon>
        <taxon>Nectriaceae</taxon>
        <taxon>Fusarium</taxon>
        <taxon>Fusarium solani species complex</taxon>
    </lineage>
</organism>
<feature type="non-terminal residue" evidence="5">
    <location>
        <position position="1"/>
    </location>
</feature>
<evidence type="ECO:0000256" key="3">
    <source>
        <dbReference type="ARBA" id="ARBA00023242"/>
    </source>
</evidence>
<accession>A0A430KXP3</accession>
<dbReference type="SMART" id="SM00300">
    <property type="entry name" value="ChSh"/>
    <property type="match status" value="1"/>
</dbReference>
<dbReference type="InterPro" id="IPR008251">
    <property type="entry name" value="Chromo_shadow_dom"/>
</dbReference>
<reference evidence="5 6" key="1">
    <citation type="submission" date="2017-06" db="EMBL/GenBank/DDBJ databases">
        <title>Comparative genomic analysis of Ambrosia Fusariam Clade fungi.</title>
        <authorList>
            <person name="Stajich J.E."/>
            <person name="Carrillo J."/>
            <person name="Kijimoto T."/>
            <person name="Eskalen A."/>
            <person name="O'Donnell K."/>
            <person name="Kasson M."/>
        </authorList>
    </citation>
    <scope>NUCLEOTIDE SEQUENCE [LARGE SCALE GENOMIC DNA]</scope>
    <source>
        <strain evidence="5 6">UCR1854</strain>
    </source>
</reference>
<comment type="subunit">
    <text evidence="2">Component of the NuA4 histone acetyltransferase complex.</text>
</comment>
<dbReference type="InterPro" id="IPR016197">
    <property type="entry name" value="Chromo-like_dom_sf"/>
</dbReference>
<dbReference type="EMBL" id="MIKF01001010">
    <property type="protein sequence ID" value="RTE68236.1"/>
    <property type="molecule type" value="Genomic_DNA"/>
</dbReference>
<gene>
    <name evidence="5" type="ORF">BHE90_017385</name>
</gene>
<evidence type="ECO:0000313" key="6">
    <source>
        <dbReference type="Proteomes" id="UP000287124"/>
    </source>
</evidence>
<dbReference type="SUPFAM" id="SSF54160">
    <property type="entry name" value="Chromo domain-like"/>
    <property type="match status" value="1"/>
</dbReference>
<proteinExistence type="predicted"/>
<evidence type="ECO:0000256" key="2">
    <source>
        <dbReference type="ARBA" id="ARBA00011353"/>
    </source>
</evidence>
<dbReference type="GO" id="GO:0005634">
    <property type="term" value="C:nucleus"/>
    <property type="evidence" value="ECO:0007669"/>
    <property type="project" value="UniProtKB-SubCell"/>
</dbReference>
<keyword evidence="3" id="KW-0539">Nucleus</keyword>
<evidence type="ECO:0000259" key="4">
    <source>
        <dbReference type="SMART" id="SM00300"/>
    </source>
</evidence>
<dbReference type="Proteomes" id="UP000287124">
    <property type="component" value="Unassembled WGS sequence"/>
</dbReference>
<protein>
    <recommendedName>
        <fullName evidence="4">Chromo shadow domain-containing protein</fullName>
    </recommendedName>
</protein>